<feature type="region of interest" description="Disordered" evidence="1">
    <location>
        <begin position="66"/>
        <end position="93"/>
    </location>
</feature>
<sequence>MHPQVLVCTLAVLLAACHMDTYPMYPESDGVQGGKETSLEDVPDNLVDNVNMILWKLAVADQLRSQGFTKSEQPPQKPSKRGSEEIAGAVEFL</sequence>
<feature type="chain" id="PRO_5004080230" evidence="2">
    <location>
        <begin position="20"/>
        <end position="93"/>
    </location>
</feature>
<evidence type="ECO:0000256" key="1">
    <source>
        <dbReference type="SAM" id="MobiDB-lite"/>
    </source>
</evidence>
<organism evidence="3 4">
    <name type="scientific">Chelonia mydas</name>
    <name type="common">Green sea-turtle</name>
    <name type="synonym">Chelonia agassizi</name>
    <dbReference type="NCBI Taxonomy" id="8469"/>
    <lineage>
        <taxon>Eukaryota</taxon>
        <taxon>Metazoa</taxon>
        <taxon>Chordata</taxon>
        <taxon>Craniata</taxon>
        <taxon>Vertebrata</taxon>
        <taxon>Euteleostomi</taxon>
        <taxon>Archelosauria</taxon>
        <taxon>Testudinata</taxon>
        <taxon>Testudines</taxon>
        <taxon>Cryptodira</taxon>
        <taxon>Durocryptodira</taxon>
        <taxon>Americhelydia</taxon>
        <taxon>Chelonioidea</taxon>
        <taxon>Cheloniidae</taxon>
        <taxon>Chelonia</taxon>
    </lineage>
</organism>
<evidence type="ECO:0000313" key="3">
    <source>
        <dbReference type="EMBL" id="EMP39136.1"/>
    </source>
</evidence>
<keyword evidence="4" id="KW-1185">Reference proteome</keyword>
<name>M7BML4_CHEMY</name>
<evidence type="ECO:0000256" key="2">
    <source>
        <dbReference type="SAM" id="SignalP"/>
    </source>
</evidence>
<feature type="signal peptide" evidence="2">
    <location>
        <begin position="1"/>
        <end position="19"/>
    </location>
</feature>
<protein>
    <submittedName>
        <fullName evidence="3">Uncharacterized protein</fullName>
    </submittedName>
</protein>
<dbReference type="Proteomes" id="UP000031443">
    <property type="component" value="Unassembled WGS sequence"/>
</dbReference>
<reference evidence="4" key="1">
    <citation type="journal article" date="2013" name="Nat. Genet.">
        <title>The draft genomes of soft-shell turtle and green sea turtle yield insights into the development and evolution of the turtle-specific body plan.</title>
        <authorList>
            <person name="Wang Z."/>
            <person name="Pascual-Anaya J."/>
            <person name="Zadissa A."/>
            <person name="Li W."/>
            <person name="Niimura Y."/>
            <person name="Huang Z."/>
            <person name="Li C."/>
            <person name="White S."/>
            <person name="Xiong Z."/>
            <person name="Fang D."/>
            <person name="Wang B."/>
            <person name="Ming Y."/>
            <person name="Chen Y."/>
            <person name="Zheng Y."/>
            <person name="Kuraku S."/>
            <person name="Pignatelli M."/>
            <person name="Herrero J."/>
            <person name="Beal K."/>
            <person name="Nozawa M."/>
            <person name="Li Q."/>
            <person name="Wang J."/>
            <person name="Zhang H."/>
            <person name="Yu L."/>
            <person name="Shigenobu S."/>
            <person name="Wang J."/>
            <person name="Liu J."/>
            <person name="Flicek P."/>
            <person name="Searle S."/>
            <person name="Wang J."/>
            <person name="Kuratani S."/>
            <person name="Yin Y."/>
            <person name="Aken B."/>
            <person name="Zhang G."/>
            <person name="Irie N."/>
        </authorList>
    </citation>
    <scope>NUCLEOTIDE SEQUENCE [LARGE SCALE GENOMIC DNA]</scope>
</reference>
<accession>M7BML4</accession>
<dbReference type="EMBL" id="KB517472">
    <property type="protein sequence ID" value="EMP39136.1"/>
    <property type="molecule type" value="Genomic_DNA"/>
</dbReference>
<gene>
    <name evidence="3" type="ORF">UY3_03641</name>
</gene>
<dbReference type="AlphaFoldDB" id="M7BML4"/>
<keyword evidence="2" id="KW-0732">Signal</keyword>
<proteinExistence type="predicted"/>
<evidence type="ECO:0000313" key="4">
    <source>
        <dbReference type="Proteomes" id="UP000031443"/>
    </source>
</evidence>